<gene>
    <name evidence="9" type="ORF">GO499_18270</name>
</gene>
<dbReference type="AlphaFoldDB" id="A0A6P1T684"/>
<keyword evidence="3" id="KW-1003">Cell membrane</keyword>
<feature type="domain" description="ABC transmembrane type-1" evidence="8">
    <location>
        <begin position="330"/>
        <end position="520"/>
    </location>
</feature>
<evidence type="ECO:0000256" key="7">
    <source>
        <dbReference type="SAM" id="Phobius"/>
    </source>
</evidence>
<dbReference type="KEGG" id="amaq:GO499_18270"/>
<keyword evidence="10" id="KW-1185">Reference proteome</keyword>
<dbReference type="PROSITE" id="PS50928">
    <property type="entry name" value="ABC_TM1"/>
    <property type="match status" value="2"/>
</dbReference>
<feature type="domain" description="ABC transmembrane type-1" evidence="8">
    <location>
        <begin position="58"/>
        <end position="262"/>
    </location>
</feature>
<dbReference type="PANTHER" id="PTHR30183">
    <property type="entry name" value="MOLYBDENUM TRANSPORT SYSTEM PERMEASE PROTEIN MODB"/>
    <property type="match status" value="1"/>
</dbReference>
<dbReference type="InterPro" id="IPR035906">
    <property type="entry name" value="MetI-like_sf"/>
</dbReference>
<feature type="transmembrane region" description="Helical" evidence="7">
    <location>
        <begin position="56"/>
        <end position="80"/>
    </location>
</feature>
<dbReference type="PANTHER" id="PTHR30183:SF9">
    <property type="entry name" value="THIAMINE TRANSPORT SYSTEM PERMEASE PROTEIN THIP"/>
    <property type="match status" value="1"/>
</dbReference>
<comment type="subcellular location">
    <subcellularLocation>
        <location evidence="1">Cell membrane</location>
        <topology evidence="1">Multi-pass membrane protein</topology>
    </subcellularLocation>
</comment>
<dbReference type="Gene3D" id="1.10.3720.10">
    <property type="entry name" value="MetI-like"/>
    <property type="match status" value="2"/>
</dbReference>
<evidence type="ECO:0000256" key="3">
    <source>
        <dbReference type="ARBA" id="ARBA00022475"/>
    </source>
</evidence>
<evidence type="ECO:0000256" key="1">
    <source>
        <dbReference type="ARBA" id="ARBA00004651"/>
    </source>
</evidence>
<dbReference type="EMBL" id="CP046620">
    <property type="protein sequence ID" value="QHQ36986.1"/>
    <property type="molecule type" value="Genomic_DNA"/>
</dbReference>
<protein>
    <submittedName>
        <fullName evidence="9">Thiamine/thiamine pyrophosphate ABC transporter permease ThiP</fullName>
    </submittedName>
</protein>
<keyword evidence="2" id="KW-0813">Transport</keyword>
<evidence type="ECO:0000313" key="9">
    <source>
        <dbReference type="EMBL" id="QHQ36986.1"/>
    </source>
</evidence>
<evidence type="ECO:0000259" key="8">
    <source>
        <dbReference type="PROSITE" id="PS50928"/>
    </source>
</evidence>
<evidence type="ECO:0000313" key="10">
    <source>
        <dbReference type="Proteomes" id="UP000464495"/>
    </source>
</evidence>
<evidence type="ECO:0000256" key="5">
    <source>
        <dbReference type="ARBA" id="ARBA00022989"/>
    </source>
</evidence>
<feature type="transmembrane region" description="Helical" evidence="7">
    <location>
        <begin position="92"/>
        <end position="117"/>
    </location>
</feature>
<reference evidence="9 10" key="1">
    <citation type="submission" date="2019-12" db="EMBL/GenBank/DDBJ databases">
        <title>Complete genome sequence of Algicella marina strain 9Alg 56(T) isolated from the red alga Tichocarpus crinitus.</title>
        <authorList>
            <person name="Kim S.-G."/>
            <person name="Nedashkovskaya O.I."/>
        </authorList>
    </citation>
    <scope>NUCLEOTIDE SEQUENCE [LARGE SCALE GENOMIC DNA]</scope>
    <source>
        <strain evidence="9 10">9Alg 56</strain>
    </source>
</reference>
<sequence>MAGGAVSVSLKAGRNNFSAALPGIGVLALVLLLTFGSVAALLTVERSGGLTRFDWAAIRFTLLQSLLSATISAALAVPLARALVRRRFPGRSLAITLLGAPFILPVIVAVLGLLAIWGRGGVVNDLLVPLGLPRLDIYGLPGILLAHVFFNLPLVTRLLLQGWAAIPETQFRLAAGLGLTPLARFRIIEMPMLRAVLPGAFLLVFLLCMTSFATVLALGGGPKATTVELAIYQALRFEFDLGQAARLALVQFAICGGVAVLALSLTRLQPVGGSITAPDIRAGTNHRQRFVDGLILCAMLAFLLAPLVLIAWNGVWGLTGGMTSGFAPAVATSLAVALGSAFVSTAMALALAVWVAGLSRTRGIVVEGLGLLLLAASPFVMGTGLFILLNPFASPFAFALPITGLLNAMAALPFALRALVPALRQAEARFGPLAASLDLTGWARLRLVTWPAIRRPAGFALGLAAALSMGDLGVITLFAPPGVETLPLYMYRLMGAYRMEEAAGAALVLMALSLLLFWVFDRGGRLGPALR</sequence>
<feature type="transmembrane region" description="Helical" evidence="7">
    <location>
        <begin position="332"/>
        <end position="357"/>
    </location>
</feature>
<evidence type="ECO:0000256" key="2">
    <source>
        <dbReference type="ARBA" id="ARBA00022448"/>
    </source>
</evidence>
<evidence type="ECO:0000256" key="6">
    <source>
        <dbReference type="ARBA" id="ARBA00023136"/>
    </source>
</evidence>
<accession>A0A6P1T684</accession>
<feature type="transmembrane region" description="Helical" evidence="7">
    <location>
        <begin position="244"/>
        <end position="265"/>
    </location>
</feature>
<keyword evidence="6 7" id="KW-0472">Membrane</keyword>
<dbReference type="Proteomes" id="UP000464495">
    <property type="component" value="Chromosome"/>
</dbReference>
<feature type="transmembrane region" description="Helical" evidence="7">
    <location>
        <begin position="395"/>
        <end position="420"/>
    </location>
</feature>
<proteinExistence type="predicted"/>
<feature type="transmembrane region" description="Helical" evidence="7">
    <location>
        <begin position="459"/>
        <end position="482"/>
    </location>
</feature>
<feature type="transmembrane region" description="Helical" evidence="7">
    <location>
        <begin position="502"/>
        <end position="520"/>
    </location>
</feature>
<dbReference type="InterPro" id="IPR000515">
    <property type="entry name" value="MetI-like"/>
</dbReference>
<feature type="transmembrane region" description="Helical" evidence="7">
    <location>
        <begin position="369"/>
        <end position="389"/>
    </location>
</feature>
<feature type="transmembrane region" description="Helical" evidence="7">
    <location>
        <begin position="290"/>
        <end position="312"/>
    </location>
</feature>
<feature type="transmembrane region" description="Helical" evidence="7">
    <location>
        <begin position="20"/>
        <end position="44"/>
    </location>
</feature>
<dbReference type="CDD" id="cd06261">
    <property type="entry name" value="TM_PBP2"/>
    <property type="match status" value="1"/>
</dbReference>
<dbReference type="SUPFAM" id="SSF161098">
    <property type="entry name" value="MetI-like"/>
    <property type="match status" value="2"/>
</dbReference>
<feature type="transmembrane region" description="Helical" evidence="7">
    <location>
        <begin position="195"/>
        <end position="219"/>
    </location>
</feature>
<evidence type="ECO:0000256" key="4">
    <source>
        <dbReference type="ARBA" id="ARBA00022692"/>
    </source>
</evidence>
<dbReference type="GO" id="GO:0055085">
    <property type="term" value="P:transmembrane transport"/>
    <property type="evidence" value="ECO:0007669"/>
    <property type="project" value="InterPro"/>
</dbReference>
<keyword evidence="5 7" id="KW-1133">Transmembrane helix</keyword>
<keyword evidence="4 7" id="KW-0812">Transmembrane</keyword>
<dbReference type="GO" id="GO:0005886">
    <property type="term" value="C:plasma membrane"/>
    <property type="evidence" value="ECO:0007669"/>
    <property type="project" value="UniProtKB-SubCell"/>
</dbReference>
<organism evidence="9 10">
    <name type="scientific">Algicella marina</name>
    <dbReference type="NCBI Taxonomy" id="2683284"/>
    <lineage>
        <taxon>Bacteria</taxon>
        <taxon>Pseudomonadati</taxon>
        <taxon>Pseudomonadota</taxon>
        <taxon>Alphaproteobacteria</taxon>
        <taxon>Rhodobacterales</taxon>
        <taxon>Paracoccaceae</taxon>
        <taxon>Algicella</taxon>
    </lineage>
</organism>
<feature type="transmembrane region" description="Helical" evidence="7">
    <location>
        <begin position="137"/>
        <end position="160"/>
    </location>
</feature>
<name>A0A6P1T684_9RHOB</name>